<dbReference type="Proteomes" id="UP000182360">
    <property type="component" value="Unassembled WGS sequence"/>
</dbReference>
<dbReference type="GO" id="GO:0003677">
    <property type="term" value="F:DNA binding"/>
    <property type="evidence" value="ECO:0007669"/>
    <property type="project" value="InterPro"/>
</dbReference>
<dbReference type="OrthoDB" id="320854at2"/>
<dbReference type="InterPro" id="IPR018330">
    <property type="entry name" value="RecT_fam"/>
</dbReference>
<sequence length="253" mass="29421">MANEVVVMPDNQIDFKAKAIEWLQNMGTQLPPQYQTQFLELCQLYKLNPFKREIYAVGYGNKFNIIVGYEVYLKRAERTGKLNGWQCQVNDDGTKAKVTIWRKDWEHPFEHTVFLEEVRQSSPVWQKMPRFMMRKVCIEQGMRLAFPDEMGGMPYAEDELPEGKIIASDEELRPVNDTCAEQYRAEENFTEARQISDNRAKLQKIVEKYGNDMREEVLNACRDALNGNDENVIADKLSRCYPYLDAKGIKVAV</sequence>
<evidence type="ECO:0000313" key="1">
    <source>
        <dbReference type="EMBL" id="SEP83581.1"/>
    </source>
</evidence>
<dbReference type="EMBL" id="FOFU01000001">
    <property type="protein sequence ID" value="SEP83581.1"/>
    <property type="molecule type" value="Genomic_DNA"/>
</dbReference>
<dbReference type="GO" id="GO:0006259">
    <property type="term" value="P:DNA metabolic process"/>
    <property type="evidence" value="ECO:0007669"/>
    <property type="project" value="InterPro"/>
</dbReference>
<protein>
    <submittedName>
        <fullName evidence="1">Phage recombination protein Bet</fullName>
    </submittedName>
</protein>
<reference evidence="1 2" key="1">
    <citation type="submission" date="2016-10" db="EMBL/GenBank/DDBJ databases">
        <authorList>
            <person name="de Groot N.N."/>
        </authorList>
    </citation>
    <scope>NUCLEOTIDE SEQUENCE [LARGE SCALE GENOMIC DNA]</scope>
    <source>
        <strain evidence="1 2">B25</strain>
    </source>
</reference>
<proteinExistence type="predicted"/>
<organism evidence="1 2">
    <name type="scientific">Treponema bryantii</name>
    <dbReference type="NCBI Taxonomy" id="163"/>
    <lineage>
        <taxon>Bacteria</taxon>
        <taxon>Pseudomonadati</taxon>
        <taxon>Spirochaetota</taxon>
        <taxon>Spirochaetia</taxon>
        <taxon>Spirochaetales</taxon>
        <taxon>Treponemataceae</taxon>
        <taxon>Treponema</taxon>
    </lineage>
</organism>
<dbReference type="RefSeq" id="WP_074640683.1">
    <property type="nucleotide sequence ID" value="NZ_FOFU01000001.1"/>
</dbReference>
<keyword evidence="2" id="KW-1185">Reference proteome</keyword>
<accession>A0A1H9B4D1</accession>
<gene>
    <name evidence="1" type="ORF">SAMN04487977_101566</name>
</gene>
<evidence type="ECO:0000313" key="2">
    <source>
        <dbReference type="Proteomes" id="UP000182360"/>
    </source>
</evidence>
<dbReference type="Pfam" id="PF03837">
    <property type="entry name" value="RecT"/>
    <property type="match status" value="1"/>
</dbReference>
<dbReference type="AlphaFoldDB" id="A0A1H9B4D1"/>
<name>A0A1H9B4D1_9SPIR</name>